<dbReference type="AlphaFoldDB" id="A0A3P3QR25"/>
<dbReference type="InterPro" id="IPR000326">
    <property type="entry name" value="PAP2/HPO"/>
</dbReference>
<protein>
    <recommendedName>
        <fullName evidence="2">undecaprenyl-diphosphate phosphatase</fullName>
        <ecNumber evidence="2">3.6.1.27</ecNumber>
    </recommendedName>
    <alternativeName>
        <fullName evidence="8">Undecaprenyl pyrophosphate phosphatase</fullName>
    </alternativeName>
</protein>
<evidence type="ECO:0000256" key="8">
    <source>
        <dbReference type="ARBA" id="ARBA00032707"/>
    </source>
</evidence>
<keyword evidence="3" id="KW-1003">Cell membrane</keyword>
<evidence type="ECO:0000313" key="13">
    <source>
        <dbReference type="Proteomes" id="UP000276260"/>
    </source>
</evidence>
<proteinExistence type="predicted"/>
<evidence type="ECO:0000256" key="3">
    <source>
        <dbReference type="ARBA" id="ARBA00022475"/>
    </source>
</evidence>
<dbReference type="RefSeq" id="WP_046520991.1">
    <property type="nucleotide sequence ID" value="NZ_LAVS01000089.1"/>
</dbReference>
<organism evidence="12 13">
    <name type="scientific">Rheinheimera mesophila</name>
    <dbReference type="NCBI Taxonomy" id="1547515"/>
    <lineage>
        <taxon>Bacteria</taxon>
        <taxon>Pseudomonadati</taxon>
        <taxon>Pseudomonadota</taxon>
        <taxon>Gammaproteobacteria</taxon>
        <taxon>Chromatiales</taxon>
        <taxon>Chromatiaceae</taxon>
        <taxon>Rheinheimera</taxon>
    </lineage>
</organism>
<sequence length="174" mass="19563">MWLQRLGSWDQRCFLALFSKSERKRIHQFSFWCSKTGDGPLYLLLVALLFALELTHASAFTELLLLSFAIELPLYLLLKNSIRRQRPYQLMAGMMQAHIEASDKFSLPSGHTAAAFVVASTVLCFYPEWAWLGFSWAALIGLSRILLGVHFPLDILAGSSLGVSSCLMAQQILH</sequence>
<dbReference type="OrthoDB" id="9780507at2"/>
<dbReference type="EMBL" id="RRCF01000001">
    <property type="protein sequence ID" value="RRJ23721.1"/>
    <property type="molecule type" value="Genomic_DNA"/>
</dbReference>
<accession>A0A3P3QR25</accession>
<dbReference type="SMART" id="SM00014">
    <property type="entry name" value="acidPPc"/>
    <property type="match status" value="1"/>
</dbReference>
<dbReference type="Gene3D" id="1.20.144.10">
    <property type="entry name" value="Phosphatidic acid phosphatase type 2/haloperoxidase"/>
    <property type="match status" value="1"/>
</dbReference>
<feature type="transmembrane region" description="Helical" evidence="10">
    <location>
        <begin position="29"/>
        <end position="51"/>
    </location>
</feature>
<evidence type="ECO:0000256" key="2">
    <source>
        <dbReference type="ARBA" id="ARBA00012374"/>
    </source>
</evidence>
<dbReference type="Pfam" id="PF01569">
    <property type="entry name" value="PAP2"/>
    <property type="match status" value="1"/>
</dbReference>
<feature type="domain" description="Phosphatidic acid phosphatase type 2/haloperoxidase" evidence="11">
    <location>
        <begin position="63"/>
        <end position="170"/>
    </location>
</feature>
<dbReference type="InterPro" id="IPR036938">
    <property type="entry name" value="PAP2/HPO_sf"/>
</dbReference>
<keyword evidence="7 10" id="KW-0472">Membrane</keyword>
<evidence type="ECO:0000256" key="1">
    <source>
        <dbReference type="ARBA" id="ARBA00004651"/>
    </source>
</evidence>
<reference evidence="12 13" key="1">
    <citation type="submission" date="2018-11" db="EMBL/GenBank/DDBJ databases">
        <title>Draft genome analysis of Rheinheimera mesophila isolated from an industrial waste site.</title>
        <authorList>
            <person name="Yu Q."/>
            <person name="Qi Y."/>
            <person name="Zhang H."/>
            <person name="Lu Y."/>
            <person name="Pu J."/>
        </authorList>
    </citation>
    <scope>NUCLEOTIDE SEQUENCE [LARGE SCALE GENOMIC DNA]</scope>
    <source>
        <strain evidence="12 13">IITR13</strain>
    </source>
</reference>
<dbReference type="EC" id="3.6.1.27" evidence="2"/>
<keyword evidence="13" id="KW-1185">Reference proteome</keyword>
<gene>
    <name evidence="12" type="ORF">EIK76_06600</name>
</gene>
<dbReference type="PANTHER" id="PTHR14969:SF62">
    <property type="entry name" value="DECAPRENYLPHOSPHORYL-5-PHOSPHORIBOSE PHOSPHATASE RV3807C-RELATED"/>
    <property type="match status" value="1"/>
</dbReference>
<keyword evidence="5" id="KW-0378">Hydrolase</keyword>
<keyword evidence="6 10" id="KW-1133">Transmembrane helix</keyword>
<dbReference type="CDD" id="cd01610">
    <property type="entry name" value="PAP2_like"/>
    <property type="match status" value="1"/>
</dbReference>
<feature type="transmembrane region" description="Helical" evidence="10">
    <location>
        <begin position="57"/>
        <end position="78"/>
    </location>
</feature>
<evidence type="ECO:0000313" key="12">
    <source>
        <dbReference type="EMBL" id="RRJ23721.1"/>
    </source>
</evidence>
<dbReference type="GO" id="GO:0005886">
    <property type="term" value="C:plasma membrane"/>
    <property type="evidence" value="ECO:0007669"/>
    <property type="project" value="UniProtKB-SubCell"/>
</dbReference>
<comment type="catalytic activity">
    <reaction evidence="9">
        <text>di-trans,octa-cis-undecaprenyl diphosphate + H2O = di-trans,octa-cis-undecaprenyl phosphate + phosphate + H(+)</text>
        <dbReference type="Rhea" id="RHEA:28094"/>
        <dbReference type="ChEBI" id="CHEBI:15377"/>
        <dbReference type="ChEBI" id="CHEBI:15378"/>
        <dbReference type="ChEBI" id="CHEBI:43474"/>
        <dbReference type="ChEBI" id="CHEBI:58405"/>
        <dbReference type="ChEBI" id="CHEBI:60392"/>
        <dbReference type="EC" id="3.6.1.27"/>
    </reaction>
</comment>
<comment type="subcellular location">
    <subcellularLocation>
        <location evidence="1">Cell membrane</location>
        <topology evidence="1">Multi-pass membrane protein</topology>
    </subcellularLocation>
</comment>
<dbReference type="GO" id="GO:0050380">
    <property type="term" value="F:undecaprenyl-diphosphatase activity"/>
    <property type="evidence" value="ECO:0007669"/>
    <property type="project" value="UniProtKB-EC"/>
</dbReference>
<dbReference type="Proteomes" id="UP000276260">
    <property type="component" value="Unassembled WGS sequence"/>
</dbReference>
<dbReference type="SUPFAM" id="SSF48317">
    <property type="entry name" value="Acid phosphatase/Vanadium-dependent haloperoxidase"/>
    <property type="match status" value="1"/>
</dbReference>
<evidence type="ECO:0000256" key="7">
    <source>
        <dbReference type="ARBA" id="ARBA00023136"/>
    </source>
</evidence>
<evidence type="ECO:0000256" key="6">
    <source>
        <dbReference type="ARBA" id="ARBA00022989"/>
    </source>
</evidence>
<evidence type="ECO:0000259" key="11">
    <source>
        <dbReference type="SMART" id="SM00014"/>
    </source>
</evidence>
<comment type="caution">
    <text evidence="12">The sequence shown here is derived from an EMBL/GenBank/DDBJ whole genome shotgun (WGS) entry which is preliminary data.</text>
</comment>
<evidence type="ECO:0000256" key="9">
    <source>
        <dbReference type="ARBA" id="ARBA00047594"/>
    </source>
</evidence>
<dbReference type="PANTHER" id="PTHR14969">
    <property type="entry name" value="SPHINGOSINE-1-PHOSPHATE PHOSPHOHYDROLASE"/>
    <property type="match status" value="1"/>
</dbReference>
<keyword evidence="4 10" id="KW-0812">Transmembrane</keyword>
<evidence type="ECO:0000256" key="5">
    <source>
        <dbReference type="ARBA" id="ARBA00022801"/>
    </source>
</evidence>
<evidence type="ECO:0000256" key="10">
    <source>
        <dbReference type="SAM" id="Phobius"/>
    </source>
</evidence>
<evidence type="ECO:0000256" key="4">
    <source>
        <dbReference type="ARBA" id="ARBA00022692"/>
    </source>
</evidence>
<name>A0A3P3QR25_9GAMM</name>